<protein>
    <submittedName>
        <fullName evidence="2">Uncharacterized protein</fullName>
    </submittedName>
</protein>
<keyword evidence="1" id="KW-1133">Transmembrane helix</keyword>
<proteinExistence type="predicted"/>
<reference evidence="2" key="1">
    <citation type="submission" date="2018-11" db="EMBL/GenBank/DDBJ databases">
        <authorList>
            <consortium name="Pathogen Informatics"/>
        </authorList>
    </citation>
    <scope>NUCLEOTIDE SEQUENCE</scope>
</reference>
<keyword evidence="1" id="KW-0472">Membrane</keyword>
<evidence type="ECO:0000313" key="3">
    <source>
        <dbReference type="Proteomes" id="UP000784294"/>
    </source>
</evidence>
<dbReference type="Proteomes" id="UP000784294">
    <property type="component" value="Unassembled WGS sequence"/>
</dbReference>
<sequence>MGVPSLRCQVAIWTQPFCICAFFASFLACSSSRLPAKLYSSPSPSPPCSDVREVGTILTIWYRNIVIPLLRVADRCNFCSLSDILAIMCPLRRL</sequence>
<organism evidence="2 3">
    <name type="scientific">Protopolystoma xenopodis</name>
    <dbReference type="NCBI Taxonomy" id="117903"/>
    <lineage>
        <taxon>Eukaryota</taxon>
        <taxon>Metazoa</taxon>
        <taxon>Spiralia</taxon>
        <taxon>Lophotrochozoa</taxon>
        <taxon>Platyhelminthes</taxon>
        <taxon>Monogenea</taxon>
        <taxon>Polyopisthocotylea</taxon>
        <taxon>Polystomatidea</taxon>
        <taxon>Polystomatidae</taxon>
        <taxon>Protopolystoma</taxon>
    </lineage>
</organism>
<dbReference type="EMBL" id="CAAALY010066881">
    <property type="protein sequence ID" value="VEL24277.1"/>
    <property type="molecule type" value="Genomic_DNA"/>
</dbReference>
<name>A0A3S5BYB2_9PLAT</name>
<evidence type="ECO:0000313" key="2">
    <source>
        <dbReference type="EMBL" id="VEL24277.1"/>
    </source>
</evidence>
<keyword evidence="3" id="KW-1185">Reference proteome</keyword>
<keyword evidence="1" id="KW-0812">Transmembrane</keyword>
<evidence type="ECO:0000256" key="1">
    <source>
        <dbReference type="SAM" id="Phobius"/>
    </source>
</evidence>
<dbReference type="PROSITE" id="PS51257">
    <property type="entry name" value="PROKAR_LIPOPROTEIN"/>
    <property type="match status" value="1"/>
</dbReference>
<dbReference type="AlphaFoldDB" id="A0A3S5BYB2"/>
<accession>A0A3S5BYB2</accession>
<feature type="transmembrane region" description="Helical" evidence="1">
    <location>
        <begin position="12"/>
        <end position="29"/>
    </location>
</feature>
<gene>
    <name evidence="2" type="ORF">PXEA_LOCUS17717</name>
</gene>
<comment type="caution">
    <text evidence="2">The sequence shown here is derived from an EMBL/GenBank/DDBJ whole genome shotgun (WGS) entry which is preliminary data.</text>
</comment>